<organism evidence="6 7">
    <name type="scientific">Amycolatopsis albispora</name>
    <dbReference type="NCBI Taxonomy" id="1804986"/>
    <lineage>
        <taxon>Bacteria</taxon>
        <taxon>Bacillati</taxon>
        <taxon>Actinomycetota</taxon>
        <taxon>Actinomycetes</taxon>
        <taxon>Pseudonocardiales</taxon>
        <taxon>Pseudonocardiaceae</taxon>
        <taxon>Amycolatopsis</taxon>
    </lineage>
</organism>
<dbReference type="EC" id="4.2.-.-" evidence="4"/>
<evidence type="ECO:0000313" key="6">
    <source>
        <dbReference type="EMBL" id="AXB48734.1"/>
    </source>
</evidence>
<protein>
    <recommendedName>
        <fullName evidence="4">Cys-tRNA(Pro)/Cys-tRNA(Cys) deacylase</fullName>
        <ecNumber evidence="4">4.2.-.-</ecNumber>
    </recommendedName>
</protein>
<sequence length="159" mass="16345">MAGKGTPATALLVKQKITHKLHAYEHDPRHESYGGEAAAILGLDPARVFKTLVADVDGKLTVGVVPVTGSLDLKALAAAVGGKKARMADATAAQRATGYVLGGISPLGQRSKLPVVIDASAEQYDTIHCSAGRRGLEMELAPGDLIRLTKATVAPIAGA</sequence>
<keyword evidence="2 4" id="KW-0648">Protein biosynthesis</keyword>
<dbReference type="Proteomes" id="UP000250434">
    <property type="component" value="Chromosome"/>
</dbReference>
<evidence type="ECO:0000256" key="2">
    <source>
        <dbReference type="ARBA" id="ARBA00022917"/>
    </source>
</evidence>
<dbReference type="SUPFAM" id="SSF55826">
    <property type="entry name" value="YbaK/ProRS associated domain"/>
    <property type="match status" value="1"/>
</dbReference>
<dbReference type="InterPro" id="IPR004369">
    <property type="entry name" value="Prolyl-tRNA_editing_YbaK/EbsC"/>
</dbReference>
<gene>
    <name evidence="6" type="ORF">A4R43_23150</name>
</gene>
<dbReference type="GO" id="GO:0006412">
    <property type="term" value="P:translation"/>
    <property type="evidence" value="ECO:0007669"/>
    <property type="project" value="UniProtKB-KW"/>
</dbReference>
<dbReference type="InterPro" id="IPR007214">
    <property type="entry name" value="YbaK/aa-tRNA-synth-assoc-dom"/>
</dbReference>
<proteinExistence type="inferred from homology"/>
<dbReference type="OrthoDB" id="9809296at2"/>
<dbReference type="PANTHER" id="PTHR30411:SF0">
    <property type="entry name" value="CYS-TRNA(PRO)_CYS-TRNA(CYS) DEACYLASE YBAK"/>
    <property type="match status" value="1"/>
</dbReference>
<dbReference type="Gene3D" id="3.90.960.10">
    <property type="entry name" value="YbaK/aminoacyl-tRNA synthetase-associated domain"/>
    <property type="match status" value="1"/>
</dbReference>
<accession>A0A344LL10</accession>
<keyword evidence="7" id="KW-1185">Reference proteome</keyword>
<name>A0A344LL10_9PSEU</name>
<evidence type="ECO:0000256" key="1">
    <source>
        <dbReference type="ARBA" id="ARBA00009798"/>
    </source>
</evidence>
<dbReference type="GO" id="GO:0016829">
    <property type="term" value="F:lyase activity"/>
    <property type="evidence" value="ECO:0007669"/>
    <property type="project" value="UniProtKB-KW"/>
</dbReference>
<feature type="domain" description="YbaK/aminoacyl-tRNA synthetase-associated" evidence="5">
    <location>
        <begin position="36"/>
        <end position="148"/>
    </location>
</feature>
<dbReference type="EMBL" id="CP015163">
    <property type="protein sequence ID" value="AXB48734.1"/>
    <property type="molecule type" value="Genomic_DNA"/>
</dbReference>
<dbReference type="RefSeq" id="WP_113697825.1">
    <property type="nucleotide sequence ID" value="NZ_CP015163.1"/>
</dbReference>
<dbReference type="InterPro" id="IPR036754">
    <property type="entry name" value="YbaK/aa-tRNA-synt-asso_dom_sf"/>
</dbReference>
<evidence type="ECO:0000259" key="5">
    <source>
        <dbReference type="Pfam" id="PF04073"/>
    </source>
</evidence>
<dbReference type="NCBIfam" id="TIGR00011">
    <property type="entry name" value="YbaK_EbsC"/>
    <property type="match status" value="1"/>
</dbReference>
<dbReference type="GO" id="GO:0002161">
    <property type="term" value="F:aminoacyl-tRNA deacylase activity"/>
    <property type="evidence" value="ECO:0007669"/>
    <property type="project" value="InterPro"/>
</dbReference>
<comment type="similarity">
    <text evidence="1 4">Belongs to the prolyl-tRNA editing family. YbaK/EbsC subfamily.</text>
</comment>
<dbReference type="PIRSF" id="PIRSF006181">
    <property type="entry name" value="EbsC_YbaK"/>
    <property type="match status" value="1"/>
</dbReference>
<dbReference type="PANTHER" id="PTHR30411">
    <property type="entry name" value="CYTOPLASMIC PROTEIN"/>
    <property type="match status" value="1"/>
</dbReference>
<dbReference type="AlphaFoldDB" id="A0A344LL10"/>
<dbReference type="KEGG" id="aab:A4R43_23150"/>
<evidence type="ECO:0000256" key="4">
    <source>
        <dbReference type="PIRNR" id="PIRNR006181"/>
    </source>
</evidence>
<dbReference type="Pfam" id="PF04073">
    <property type="entry name" value="tRNA_edit"/>
    <property type="match status" value="1"/>
</dbReference>
<evidence type="ECO:0000313" key="7">
    <source>
        <dbReference type="Proteomes" id="UP000250434"/>
    </source>
</evidence>
<dbReference type="CDD" id="cd00002">
    <property type="entry name" value="YbaK_deacylase"/>
    <property type="match status" value="1"/>
</dbReference>
<keyword evidence="3 4" id="KW-0456">Lyase</keyword>
<evidence type="ECO:0000256" key="3">
    <source>
        <dbReference type="ARBA" id="ARBA00023239"/>
    </source>
</evidence>
<reference evidence="6 7" key="1">
    <citation type="submission" date="2016-04" db="EMBL/GenBank/DDBJ databases">
        <title>Complete genome sequence and analysis of deep-sea sediment isolate, Amycolatopsis sp. WP1.</title>
        <authorList>
            <person name="Wang H."/>
            <person name="Chen S."/>
            <person name="Wu Q."/>
        </authorList>
    </citation>
    <scope>NUCLEOTIDE SEQUENCE [LARGE SCALE GENOMIC DNA]</scope>
    <source>
        <strain evidence="6 7">WP1</strain>
    </source>
</reference>